<feature type="domain" description="Flavin reductase like" evidence="2">
    <location>
        <begin position="91"/>
        <end position="257"/>
    </location>
</feature>
<name>A0ABR4P8D1_9HELO</name>
<dbReference type="InterPro" id="IPR012349">
    <property type="entry name" value="Split_barrel_FMN-bd"/>
</dbReference>
<keyword evidence="4" id="KW-1185">Reference proteome</keyword>
<dbReference type="PANTHER" id="PTHR30466">
    <property type="entry name" value="FLAVIN REDUCTASE"/>
    <property type="match status" value="1"/>
</dbReference>
<dbReference type="SUPFAM" id="SSF50475">
    <property type="entry name" value="FMN-binding split barrel"/>
    <property type="match status" value="1"/>
</dbReference>
<organism evidence="3 4">
    <name type="scientific">Phlyctema vagabunda</name>
    <dbReference type="NCBI Taxonomy" id="108571"/>
    <lineage>
        <taxon>Eukaryota</taxon>
        <taxon>Fungi</taxon>
        <taxon>Dikarya</taxon>
        <taxon>Ascomycota</taxon>
        <taxon>Pezizomycotina</taxon>
        <taxon>Leotiomycetes</taxon>
        <taxon>Helotiales</taxon>
        <taxon>Dermateaceae</taxon>
        <taxon>Phlyctema</taxon>
    </lineage>
</organism>
<comment type="caution">
    <text evidence="3">The sequence shown here is derived from an EMBL/GenBank/DDBJ whole genome shotgun (WGS) entry which is preliminary data.</text>
</comment>
<evidence type="ECO:0000313" key="3">
    <source>
        <dbReference type="EMBL" id="KAL3419576.1"/>
    </source>
</evidence>
<dbReference type="Pfam" id="PF01613">
    <property type="entry name" value="Flavin_Reduct"/>
    <property type="match status" value="1"/>
</dbReference>
<protein>
    <submittedName>
        <fullName evidence="3">Flavin reductase like domain-containing protein</fullName>
    </submittedName>
</protein>
<dbReference type="SMART" id="SM00903">
    <property type="entry name" value="Flavin_Reduct"/>
    <property type="match status" value="1"/>
</dbReference>
<dbReference type="PANTHER" id="PTHR30466:SF1">
    <property type="entry name" value="FMN REDUCTASE (NADH) RUTF"/>
    <property type="match status" value="1"/>
</dbReference>
<reference evidence="3 4" key="1">
    <citation type="submission" date="2024-06" db="EMBL/GenBank/DDBJ databases">
        <title>Complete genome of Phlyctema vagabunda strain 19-DSS-EL-015.</title>
        <authorList>
            <person name="Fiorenzani C."/>
        </authorList>
    </citation>
    <scope>NUCLEOTIDE SEQUENCE [LARGE SCALE GENOMIC DNA]</scope>
    <source>
        <strain evidence="3 4">19-DSS-EL-015</strain>
    </source>
</reference>
<accession>A0ABR4P8D1</accession>
<gene>
    <name evidence="3" type="ORF">PVAG01_08074</name>
</gene>
<evidence type="ECO:0000256" key="1">
    <source>
        <dbReference type="ARBA" id="ARBA00023002"/>
    </source>
</evidence>
<dbReference type="EMBL" id="JBFCZG010000007">
    <property type="protein sequence ID" value="KAL3419576.1"/>
    <property type="molecule type" value="Genomic_DNA"/>
</dbReference>
<proteinExistence type="predicted"/>
<evidence type="ECO:0000313" key="4">
    <source>
        <dbReference type="Proteomes" id="UP001629113"/>
    </source>
</evidence>
<keyword evidence="1" id="KW-0560">Oxidoreductase</keyword>
<dbReference type="Gene3D" id="2.30.110.10">
    <property type="entry name" value="Electron Transport, Fmn-binding Protein, Chain A"/>
    <property type="match status" value="1"/>
</dbReference>
<dbReference type="InterPro" id="IPR002563">
    <property type="entry name" value="Flavin_Rdtase-like_dom"/>
</dbReference>
<evidence type="ECO:0000259" key="2">
    <source>
        <dbReference type="SMART" id="SM00903"/>
    </source>
</evidence>
<sequence>MLCRYGGSSIAGSRVQSNIAVGFFDLFFQWSRISCSSRAPSRKDTRDLHCQSGLRARRARQTQWSRPNSTSATTNLCSSTSALSDDLRKVMRTLPHSVVVLTTTDSTSGSSNSQSRGMTLSSFTTLTLTPQPIVTFNIRRPSLTLSALMASKTFNIHILSATPSGAQLADAFTRGNNGRDPFADAIQTVQGLDVNESLVLNAPGVLRVLKCCLLEDSGCVEVGDHGLVLGRVLDIVHGQAEEDEVHGLCYADGRYRGVGGIIELEKE</sequence>
<dbReference type="Proteomes" id="UP001629113">
    <property type="component" value="Unassembled WGS sequence"/>
</dbReference>
<dbReference type="InterPro" id="IPR050268">
    <property type="entry name" value="NADH-dep_flavin_reductase"/>
</dbReference>